<organism evidence="2 3">
    <name type="scientific">Georgenia alba</name>
    <dbReference type="NCBI Taxonomy" id="2233858"/>
    <lineage>
        <taxon>Bacteria</taxon>
        <taxon>Bacillati</taxon>
        <taxon>Actinomycetota</taxon>
        <taxon>Actinomycetes</taxon>
        <taxon>Micrococcales</taxon>
        <taxon>Bogoriellaceae</taxon>
        <taxon>Georgenia</taxon>
    </lineage>
</organism>
<dbReference type="SUPFAM" id="SSF51182">
    <property type="entry name" value="RmlC-like cupins"/>
    <property type="match status" value="1"/>
</dbReference>
<dbReference type="RefSeq" id="WP_382391562.1">
    <property type="nucleotide sequence ID" value="NZ_JBHTCQ010000001.1"/>
</dbReference>
<evidence type="ECO:0000313" key="2">
    <source>
        <dbReference type="EMBL" id="MFC7404303.1"/>
    </source>
</evidence>
<dbReference type="InterPro" id="IPR011051">
    <property type="entry name" value="RmlC_Cupin_sf"/>
</dbReference>
<proteinExistence type="predicted"/>
<dbReference type="Pfam" id="PF07883">
    <property type="entry name" value="Cupin_2"/>
    <property type="match status" value="1"/>
</dbReference>
<dbReference type="EMBL" id="JBHTCQ010000001">
    <property type="protein sequence ID" value="MFC7404303.1"/>
    <property type="molecule type" value="Genomic_DNA"/>
</dbReference>
<dbReference type="InterPro" id="IPR013096">
    <property type="entry name" value="Cupin_2"/>
</dbReference>
<dbReference type="InterPro" id="IPR014710">
    <property type="entry name" value="RmlC-like_jellyroll"/>
</dbReference>
<evidence type="ECO:0000259" key="1">
    <source>
        <dbReference type="Pfam" id="PF07883"/>
    </source>
</evidence>
<comment type="caution">
    <text evidence="2">The sequence shown here is derived from an EMBL/GenBank/DDBJ whole genome shotgun (WGS) entry which is preliminary data.</text>
</comment>
<name>A0ABW2QA71_9MICO</name>
<dbReference type="Gene3D" id="2.60.120.10">
    <property type="entry name" value="Jelly Rolls"/>
    <property type="match status" value="1"/>
</dbReference>
<accession>A0ABW2QA71</accession>
<keyword evidence="3" id="KW-1185">Reference proteome</keyword>
<sequence>MDLQAIDMGTLEGGNFEGYRYGSQISVIFERVQADGVGPRLHRHPYAETFIIRSGSARFTVGEEEIVAVGGQILVVPAMVPHKFATVGAELYEGVHVHENDRFVTEWLE</sequence>
<reference evidence="3" key="1">
    <citation type="journal article" date="2019" name="Int. J. Syst. Evol. Microbiol.">
        <title>The Global Catalogue of Microorganisms (GCM) 10K type strain sequencing project: providing services to taxonomists for standard genome sequencing and annotation.</title>
        <authorList>
            <consortium name="The Broad Institute Genomics Platform"/>
            <consortium name="The Broad Institute Genome Sequencing Center for Infectious Disease"/>
            <person name="Wu L."/>
            <person name="Ma J."/>
        </authorList>
    </citation>
    <scope>NUCLEOTIDE SEQUENCE [LARGE SCALE GENOMIC DNA]</scope>
    <source>
        <strain evidence="3">JCM 1490</strain>
    </source>
</reference>
<feature type="domain" description="Cupin type-2" evidence="1">
    <location>
        <begin position="30"/>
        <end position="90"/>
    </location>
</feature>
<protein>
    <submittedName>
        <fullName evidence="2">Cupin domain-containing protein</fullName>
    </submittedName>
</protein>
<dbReference type="Proteomes" id="UP001596455">
    <property type="component" value="Unassembled WGS sequence"/>
</dbReference>
<evidence type="ECO:0000313" key="3">
    <source>
        <dbReference type="Proteomes" id="UP001596455"/>
    </source>
</evidence>
<gene>
    <name evidence="2" type="ORF">ACFQQL_04210</name>
</gene>